<dbReference type="Gene3D" id="3.30.1490.20">
    <property type="entry name" value="ATP-grasp fold, A domain"/>
    <property type="match status" value="1"/>
</dbReference>
<proteinExistence type="inferred from homology"/>
<reference evidence="10 11" key="1">
    <citation type="submission" date="2019-03" db="EMBL/GenBank/DDBJ databases">
        <title>Genomic Encyclopedia of Archaeal and Bacterial Type Strains, Phase II (KMG-II): from individual species to whole genera.</title>
        <authorList>
            <person name="Goeker M."/>
        </authorList>
    </citation>
    <scope>NUCLEOTIDE SEQUENCE [LARGE SCALE GENOMIC DNA]</scope>
    <source>
        <strain evidence="10 11">DSM 45499</strain>
    </source>
</reference>
<dbReference type="InterPro" id="IPR013650">
    <property type="entry name" value="ATP-grasp_succ-CoA_synth-type"/>
</dbReference>
<dbReference type="EC" id="6.2.1.5" evidence="8"/>
<dbReference type="Proteomes" id="UP000294927">
    <property type="component" value="Unassembled WGS sequence"/>
</dbReference>
<comment type="function">
    <text evidence="8">Succinyl-CoA synthetase functions in the citric acid cycle (TCA), coupling the hydrolysis of succinyl-CoA to the synthesis of either ATP or GTP and thus represents the only step of substrate-level phosphorylation in the TCA. The beta subunit provides nucleotide specificity of the enzyme and binds the substrate succinate, while the binding sites for coenzyme A and phosphate are found in the alpha subunit.</text>
</comment>
<evidence type="ECO:0000313" key="11">
    <source>
        <dbReference type="Proteomes" id="UP000294927"/>
    </source>
</evidence>
<dbReference type="GO" id="GO:0004776">
    <property type="term" value="F:succinate-CoA ligase (GDP-forming) activity"/>
    <property type="evidence" value="ECO:0007669"/>
    <property type="project" value="RHEA"/>
</dbReference>
<dbReference type="GO" id="GO:0004775">
    <property type="term" value="F:succinate-CoA ligase (ADP-forming) activity"/>
    <property type="evidence" value="ECO:0007669"/>
    <property type="project" value="UniProtKB-UniRule"/>
</dbReference>
<evidence type="ECO:0000256" key="2">
    <source>
        <dbReference type="ARBA" id="ARBA00022532"/>
    </source>
</evidence>
<dbReference type="FunFam" id="3.40.50.261:FF:000007">
    <property type="entry name" value="Succinate--CoA ligase [ADP-forming] subunit beta"/>
    <property type="match status" value="1"/>
</dbReference>
<evidence type="ECO:0000256" key="1">
    <source>
        <dbReference type="ARBA" id="ARBA00009182"/>
    </source>
</evidence>
<dbReference type="PIRSF" id="PIRSF001554">
    <property type="entry name" value="SucCS_beta"/>
    <property type="match status" value="1"/>
</dbReference>
<feature type="binding site" evidence="8">
    <location>
        <begin position="318"/>
        <end position="320"/>
    </location>
    <ligand>
        <name>substrate</name>
        <note>ligand shared with subunit alpha</note>
    </ligand>
</feature>
<organism evidence="10 11">
    <name type="scientific">Actinophytocola oryzae</name>
    <dbReference type="NCBI Taxonomy" id="502181"/>
    <lineage>
        <taxon>Bacteria</taxon>
        <taxon>Bacillati</taxon>
        <taxon>Actinomycetota</taxon>
        <taxon>Actinomycetes</taxon>
        <taxon>Pseudonocardiales</taxon>
        <taxon>Pseudonocardiaceae</taxon>
    </lineage>
</organism>
<comment type="subunit">
    <text evidence="8">Heterotetramer of two alpha and two beta subunits.</text>
</comment>
<dbReference type="SUPFAM" id="SSF52210">
    <property type="entry name" value="Succinyl-CoA synthetase domains"/>
    <property type="match status" value="1"/>
</dbReference>
<protein>
    <recommendedName>
        <fullName evidence="8">Succinate--CoA ligase [ADP-forming] subunit beta</fullName>
        <ecNumber evidence="8">6.2.1.5</ecNumber>
    </recommendedName>
    <alternativeName>
        <fullName evidence="8">Succinyl-CoA synthetase subunit beta</fullName>
        <shortName evidence="8">SCS-beta</shortName>
    </alternativeName>
</protein>
<comment type="catalytic activity">
    <reaction evidence="8">
        <text>succinate + ATP + CoA = succinyl-CoA + ADP + phosphate</text>
        <dbReference type="Rhea" id="RHEA:17661"/>
        <dbReference type="ChEBI" id="CHEBI:30031"/>
        <dbReference type="ChEBI" id="CHEBI:30616"/>
        <dbReference type="ChEBI" id="CHEBI:43474"/>
        <dbReference type="ChEBI" id="CHEBI:57287"/>
        <dbReference type="ChEBI" id="CHEBI:57292"/>
        <dbReference type="ChEBI" id="CHEBI:456216"/>
        <dbReference type="EC" id="6.2.1.5"/>
    </reaction>
</comment>
<dbReference type="Gene3D" id="3.30.470.20">
    <property type="entry name" value="ATP-grasp fold, B domain"/>
    <property type="match status" value="1"/>
</dbReference>
<name>A0A4R7V0P8_9PSEU</name>
<feature type="binding site" evidence="8">
    <location>
        <position position="94"/>
    </location>
    <ligand>
        <name>ATP</name>
        <dbReference type="ChEBI" id="CHEBI:30616"/>
    </ligand>
</feature>
<dbReference type="InterPro" id="IPR016102">
    <property type="entry name" value="Succinyl-CoA_synth-like"/>
</dbReference>
<dbReference type="NCBIfam" id="TIGR01016">
    <property type="entry name" value="sucCoAbeta"/>
    <property type="match status" value="1"/>
</dbReference>
<dbReference type="InterPro" id="IPR011761">
    <property type="entry name" value="ATP-grasp"/>
</dbReference>
<feature type="binding site" evidence="8">
    <location>
        <position position="205"/>
    </location>
    <ligand>
        <name>Mg(2+)</name>
        <dbReference type="ChEBI" id="CHEBI:18420"/>
    </ligand>
</feature>
<evidence type="ECO:0000256" key="7">
    <source>
        <dbReference type="ARBA" id="ARBA00022842"/>
    </source>
</evidence>
<dbReference type="FunFam" id="3.30.470.20:FF:000002">
    <property type="entry name" value="Succinate--CoA ligase [ADP-forming] subunit beta"/>
    <property type="match status" value="1"/>
</dbReference>
<dbReference type="InterPro" id="IPR017866">
    <property type="entry name" value="Succ-CoA_synthase_bsu_CS"/>
</dbReference>
<dbReference type="PROSITE" id="PS50975">
    <property type="entry name" value="ATP_GRASP"/>
    <property type="match status" value="1"/>
</dbReference>
<dbReference type="GO" id="GO:0042709">
    <property type="term" value="C:succinate-CoA ligase complex"/>
    <property type="evidence" value="ECO:0007669"/>
    <property type="project" value="TreeGrafter"/>
</dbReference>
<dbReference type="AlphaFoldDB" id="A0A4R7V0P8"/>
<sequence>MDLYEYQAKDLFGAHGVPVLPGDVADTPDEAGRVAADLGQRVVVKAQVKTGGRGKAGGVKLADDAADAKTKAEGILGLDIKGHIVRRVLVAPASDIAEEYYFSFLLDRANRTFLAMASAEGGMEIEQLAVERPDALAKVPVNPLDGVDLAKAKEILTAGKFPEPILDQAAEVVVKLWDTFVAEDATLVEVNPLVRDPQDKIIALDGKVTLDENASFRHPAHADLVDTAAEDPLEAKAKAKDLNYVKLDGQVGIIGNGAGLVMSTLDVVAYAGEEFGGMKPANFLDIGGGASAEVMANGLEIILGDPDVRSVFVNVFGGITACDAVANGIVQAFQLLESRNEPVTKPIVVRLDGNNAEEGRRILTEAALSGLEQVDTMDNAARKAAELASKGA</sequence>
<dbReference type="GO" id="GO:0005829">
    <property type="term" value="C:cytosol"/>
    <property type="evidence" value="ECO:0007669"/>
    <property type="project" value="TreeGrafter"/>
</dbReference>
<keyword evidence="5 8" id="KW-0547">Nucleotide-binding</keyword>
<evidence type="ECO:0000256" key="5">
    <source>
        <dbReference type="ARBA" id="ARBA00022741"/>
    </source>
</evidence>
<evidence type="ECO:0000256" key="4">
    <source>
        <dbReference type="ARBA" id="ARBA00022723"/>
    </source>
</evidence>
<comment type="catalytic activity">
    <reaction evidence="8">
        <text>GTP + succinate + CoA = succinyl-CoA + GDP + phosphate</text>
        <dbReference type="Rhea" id="RHEA:22120"/>
        <dbReference type="ChEBI" id="CHEBI:30031"/>
        <dbReference type="ChEBI" id="CHEBI:37565"/>
        <dbReference type="ChEBI" id="CHEBI:43474"/>
        <dbReference type="ChEBI" id="CHEBI:57287"/>
        <dbReference type="ChEBI" id="CHEBI:57292"/>
        <dbReference type="ChEBI" id="CHEBI:58189"/>
    </reaction>
</comment>
<evidence type="ECO:0000313" key="10">
    <source>
        <dbReference type="EMBL" id="TDV41375.1"/>
    </source>
</evidence>
<dbReference type="GO" id="GO:0006104">
    <property type="term" value="P:succinyl-CoA metabolic process"/>
    <property type="evidence" value="ECO:0007669"/>
    <property type="project" value="TreeGrafter"/>
</dbReference>
<dbReference type="UniPathway" id="UPA00223">
    <property type="reaction ID" value="UER00999"/>
</dbReference>
<keyword evidence="6 8" id="KW-0067">ATP-binding</keyword>
<comment type="cofactor">
    <cofactor evidence="8">
        <name>Mg(2+)</name>
        <dbReference type="ChEBI" id="CHEBI:18420"/>
    </cofactor>
    <text evidence="8">Binds 1 Mg(2+) ion per subunit.</text>
</comment>
<dbReference type="Pfam" id="PF00549">
    <property type="entry name" value="Ligase_CoA"/>
    <property type="match status" value="1"/>
</dbReference>
<dbReference type="NCBIfam" id="NF001913">
    <property type="entry name" value="PRK00696.1"/>
    <property type="match status" value="1"/>
</dbReference>
<comment type="caution">
    <text evidence="8">Lacks conserved residue(s) required for the propagation of feature annotation.</text>
</comment>
<dbReference type="InterPro" id="IPR013815">
    <property type="entry name" value="ATP_grasp_subdomain_1"/>
</dbReference>
<dbReference type="GO" id="GO:0005524">
    <property type="term" value="F:ATP binding"/>
    <property type="evidence" value="ECO:0007669"/>
    <property type="project" value="UniProtKB-UniRule"/>
</dbReference>
<comment type="caution">
    <text evidence="10">The sequence shown here is derived from an EMBL/GenBank/DDBJ whole genome shotgun (WGS) entry which is preliminary data.</text>
</comment>
<dbReference type="HAMAP" id="MF_00558">
    <property type="entry name" value="Succ_CoA_beta"/>
    <property type="match status" value="1"/>
</dbReference>
<comment type="pathway">
    <text evidence="8">Carbohydrate metabolism; tricarboxylic acid cycle; succinate from succinyl-CoA (ligase route): step 1/1.</text>
</comment>
<dbReference type="Pfam" id="PF08442">
    <property type="entry name" value="ATP-grasp_2"/>
    <property type="match status" value="1"/>
</dbReference>
<evidence type="ECO:0000256" key="6">
    <source>
        <dbReference type="ARBA" id="ARBA00022840"/>
    </source>
</evidence>
<keyword evidence="2 8" id="KW-0816">Tricarboxylic acid cycle</keyword>
<accession>A0A4R7V0P8</accession>
<keyword evidence="3 8" id="KW-0436">Ligase</keyword>
<dbReference type="OrthoDB" id="9802602at2"/>
<dbReference type="FunFam" id="3.30.1490.20:FF:000014">
    <property type="entry name" value="Succinate--CoA ligase [ADP-forming] subunit beta"/>
    <property type="match status" value="1"/>
</dbReference>
<feature type="binding site" evidence="8">
    <location>
        <position position="256"/>
    </location>
    <ligand>
        <name>substrate</name>
        <note>ligand shared with subunit alpha</note>
    </ligand>
</feature>
<feature type="binding site" evidence="8">
    <location>
        <begin position="52"/>
        <end position="54"/>
    </location>
    <ligand>
        <name>ATP</name>
        <dbReference type="ChEBI" id="CHEBI:30616"/>
    </ligand>
</feature>
<dbReference type="GO" id="GO:0006099">
    <property type="term" value="P:tricarboxylic acid cycle"/>
    <property type="evidence" value="ECO:0007669"/>
    <property type="project" value="UniProtKB-UniRule"/>
</dbReference>
<dbReference type="RefSeq" id="WP_133907743.1">
    <property type="nucleotide sequence ID" value="NZ_SOCP01000020.1"/>
</dbReference>
<evidence type="ECO:0000256" key="3">
    <source>
        <dbReference type="ARBA" id="ARBA00022598"/>
    </source>
</evidence>
<dbReference type="SUPFAM" id="SSF56059">
    <property type="entry name" value="Glutathione synthetase ATP-binding domain-like"/>
    <property type="match status" value="1"/>
</dbReference>
<dbReference type="GO" id="GO:0000287">
    <property type="term" value="F:magnesium ion binding"/>
    <property type="evidence" value="ECO:0007669"/>
    <property type="project" value="UniProtKB-UniRule"/>
</dbReference>
<dbReference type="PANTHER" id="PTHR11815:SF10">
    <property type="entry name" value="SUCCINATE--COA LIGASE [GDP-FORMING] SUBUNIT BETA, MITOCHONDRIAL"/>
    <property type="match status" value="1"/>
</dbReference>
<feature type="binding site" evidence="8">
    <location>
        <position position="45"/>
    </location>
    <ligand>
        <name>ATP</name>
        <dbReference type="ChEBI" id="CHEBI:30616"/>
    </ligand>
</feature>
<keyword evidence="11" id="KW-1185">Reference proteome</keyword>
<gene>
    <name evidence="8" type="primary">sucC</name>
    <name evidence="10" type="ORF">CLV71_12065</name>
</gene>
<keyword evidence="4 8" id="KW-0479">Metal-binding</keyword>
<evidence type="ECO:0000259" key="9">
    <source>
        <dbReference type="PROSITE" id="PS50975"/>
    </source>
</evidence>
<dbReference type="InterPro" id="IPR005811">
    <property type="entry name" value="SUCC_ACL_C"/>
</dbReference>
<comment type="similarity">
    <text evidence="1 8">Belongs to the succinate/malate CoA ligase beta subunit family.</text>
</comment>
<dbReference type="InterPro" id="IPR005809">
    <property type="entry name" value="Succ_CoA_ligase-like_bsu"/>
</dbReference>
<feature type="domain" description="ATP-grasp" evidence="9">
    <location>
        <begin position="9"/>
        <end position="233"/>
    </location>
</feature>
<dbReference type="EMBL" id="SOCP01000020">
    <property type="protein sequence ID" value="TDV41375.1"/>
    <property type="molecule type" value="Genomic_DNA"/>
</dbReference>
<feature type="binding site" evidence="8">
    <location>
        <position position="191"/>
    </location>
    <ligand>
        <name>Mg(2+)</name>
        <dbReference type="ChEBI" id="CHEBI:18420"/>
    </ligand>
</feature>
<feature type="binding site" evidence="8">
    <location>
        <position position="99"/>
    </location>
    <ligand>
        <name>ATP</name>
        <dbReference type="ChEBI" id="CHEBI:30616"/>
    </ligand>
</feature>
<keyword evidence="7 8" id="KW-0460">Magnesium</keyword>
<dbReference type="Gene3D" id="3.40.50.261">
    <property type="entry name" value="Succinyl-CoA synthetase domains"/>
    <property type="match status" value="1"/>
</dbReference>
<dbReference type="PANTHER" id="PTHR11815">
    <property type="entry name" value="SUCCINYL-COA SYNTHETASE BETA CHAIN"/>
    <property type="match status" value="1"/>
</dbReference>
<dbReference type="PROSITE" id="PS01217">
    <property type="entry name" value="SUCCINYL_COA_LIG_3"/>
    <property type="match status" value="1"/>
</dbReference>
<evidence type="ECO:0000256" key="8">
    <source>
        <dbReference type="HAMAP-Rule" id="MF_00558"/>
    </source>
</evidence>